<proteinExistence type="predicted"/>
<comment type="subcellular location">
    <subcellularLocation>
        <location evidence="1">Membrane</location>
        <topology evidence="1">Multi-pass membrane protein</topology>
    </subcellularLocation>
</comment>
<keyword evidence="2 5" id="KW-0812">Transmembrane</keyword>
<keyword evidence="3 5" id="KW-1133">Transmembrane helix</keyword>
<evidence type="ECO:0000259" key="6">
    <source>
        <dbReference type="Pfam" id="PF06271"/>
    </source>
</evidence>
<dbReference type="Proteomes" id="UP001500298">
    <property type="component" value="Unassembled WGS sequence"/>
</dbReference>
<dbReference type="PANTHER" id="PTHR38480">
    <property type="entry name" value="SLR0254 PROTEIN"/>
    <property type="match status" value="1"/>
</dbReference>
<keyword evidence="4 5" id="KW-0472">Membrane</keyword>
<feature type="transmembrane region" description="Helical" evidence="5">
    <location>
        <begin position="25"/>
        <end position="50"/>
    </location>
</feature>
<evidence type="ECO:0000256" key="3">
    <source>
        <dbReference type="ARBA" id="ARBA00022989"/>
    </source>
</evidence>
<evidence type="ECO:0000313" key="8">
    <source>
        <dbReference type="Proteomes" id="UP001500298"/>
    </source>
</evidence>
<dbReference type="Pfam" id="PF06271">
    <property type="entry name" value="RDD"/>
    <property type="match status" value="1"/>
</dbReference>
<evidence type="ECO:0000256" key="5">
    <source>
        <dbReference type="SAM" id="Phobius"/>
    </source>
</evidence>
<reference evidence="8" key="1">
    <citation type="journal article" date="2019" name="Int. J. Syst. Evol. Microbiol.">
        <title>The Global Catalogue of Microorganisms (GCM) 10K type strain sequencing project: providing services to taxonomists for standard genome sequencing and annotation.</title>
        <authorList>
            <consortium name="The Broad Institute Genomics Platform"/>
            <consortium name="The Broad Institute Genome Sequencing Center for Infectious Disease"/>
            <person name="Wu L."/>
            <person name="Ma J."/>
        </authorList>
    </citation>
    <scope>NUCLEOTIDE SEQUENCE [LARGE SCALE GENOMIC DNA]</scope>
    <source>
        <strain evidence="8">JCM 18326</strain>
    </source>
</reference>
<comment type="caution">
    <text evidence="7">The sequence shown here is derived from an EMBL/GenBank/DDBJ whole genome shotgun (WGS) entry which is preliminary data.</text>
</comment>
<evidence type="ECO:0000256" key="1">
    <source>
        <dbReference type="ARBA" id="ARBA00004141"/>
    </source>
</evidence>
<dbReference type="RefSeq" id="WP_345372859.1">
    <property type="nucleotide sequence ID" value="NZ_BAABJX010000043.1"/>
</dbReference>
<organism evidence="7 8">
    <name type="scientific">Algivirga pacifica</name>
    <dbReference type="NCBI Taxonomy" id="1162670"/>
    <lineage>
        <taxon>Bacteria</taxon>
        <taxon>Pseudomonadati</taxon>
        <taxon>Bacteroidota</taxon>
        <taxon>Cytophagia</taxon>
        <taxon>Cytophagales</taxon>
        <taxon>Flammeovirgaceae</taxon>
        <taxon>Algivirga</taxon>
    </lineage>
</organism>
<dbReference type="InterPro" id="IPR010432">
    <property type="entry name" value="RDD"/>
</dbReference>
<name>A0ABP9DF52_9BACT</name>
<sequence>MNKINITTPQNVQIEYESATLLERAVAAFLDILFIGIISMLLIWGTYLTLQGLFVSDSIINGGTDDLTDSGYALFYLAWIFVLLIFILYPIFMEHLTSGQTLGKKIVGIRVIKADGSQLSIQDLFIRVVFGLFEIYSSSGTVALIVAGISENRQRIGDSVAGTVVIKNKSTQSIHLDRLLQMQEHHEGEQKYPEVRKLTEEQVMVIVDTIYQYRKYRTKKYSALITKVCQQIRLYMDLPKKGLTFNEQMQFLLEVIKEYRMQKA</sequence>
<keyword evidence="8" id="KW-1185">Reference proteome</keyword>
<protein>
    <submittedName>
        <fullName evidence="7">RDD family protein</fullName>
    </submittedName>
</protein>
<accession>A0ABP9DF52</accession>
<dbReference type="EMBL" id="BAABJX010000043">
    <property type="protein sequence ID" value="GAA4841519.1"/>
    <property type="molecule type" value="Genomic_DNA"/>
</dbReference>
<feature type="transmembrane region" description="Helical" evidence="5">
    <location>
        <begin position="71"/>
        <end position="92"/>
    </location>
</feature>
<evidence type="ECO:0000313" key="7">
    <source>
        <dbReference type="EMBL" id="GAA4841519.1"/>
    </source>
</evidence>
<evidence type="ECO:0000256" key="4">
    <source>
        <dbReference type="ARBA" id="ARBA00023136"/>
    </source>
</evidence>
<dbReference type="PANTHER" id="PTHR38480:SF1">
    <property type="entry name" value="SLR0254 PROTEIN"/>
    <property type="match status" value="1"/>
</dbReference>
<gene>
    <name evidence="7" type="ORF">GCM10023331_28130</name>
</gene>
<evidence type="ECO:0000256" key="2">
    <source>
        <dbReference type="ARBA" id="ARBA00022692"/>
    </source>
</evidence>
<feature type="domain" description="RDD" evidence="6">
    <location>
        <begin position="19"/>
        <end position="162"/>
    </location>
</feature>